<dbReference type="AlphaFoldDB" id="A0A8I0GCW5"/>
<evidence type="ECO:0000256" key="1">
    <source>
        <dbReference type="SAM" id="Phobius"/>
    </source>
</evidence>
<dbReference type="RefSeq" id="WP_191071303.1">
    <property type="nucleotide sequence ID" value="NZ_CP060506.1"/>
</dbReference>
<feature type="transmembrane region" description="Helical" evidence="1">
    <location>
        <begin position="133"/>
        <end position="158"/>
    </location>
</feature>
<feature type="transmembrane region" description="Helical" evidence="1">
    <location>
        <begin position="109"/>
        <end position="127"/>
    </location>
</feature>
<keyword evidence="1" id="KW-1133">Transmembrane helix</keyword>
<gene>
    <name evidence="2" type="ORF">H8R10_03205</name>
</gene>
<reference evidence="2 3" key="1">
    <citation type="submission" date="2020-08" db="EMBL/GenBank/DDBJ databases">
        <title>Winkia gen. nov., sp. nov., isolated from faeces of the Anser albifrons in China.</title>
        <authorList>
            <person name="Liu Q."/>
        </authorList>
    </citation>
    <scope>NUCLEOTIDE SEQUENCE [LARGE SCALE GENOMIC DNA]</scope>
    <source>
        <strain evidence="2 3">C62</strain>
    </source>
</reference>
<keyword evidence="3" id="KW-1185">Reference proteome</keyword>
<evidence type="ECO:0000313" key="2">
    <source>
        <dbReference type="EMBL" id="MBD3689238.1"/>
    </source>
</evidence>
<name>A0A8I0GCW5_9ACTO</name>
<dbReference type="Proteomes" id="UP000627538">
    <property type="component" value="Unassembled WGS sequence"/>
</dbReference>
<organism evidence="2 3">
    <name type="scientific">Nanchangia anserum</name>
    <dbReference type="NCBI Taxonomy" id="2692125"/>
    <lineage>
        <taxon>Bacteria</taxon>
        <taxon>Bacillati</taxon>
        <taxon>Actinomycetota</taxon>
        <taxon>Actinomycetes</taxon>
        <taxon>Actinomycetales</taxon>
        <taxon>Actinomycetaceae</taxon>
        <taxon>Nanchangia</taxon>
    </lineage>
</organism>
<keyword evidence="1" id="KW-0472">Membrane</keyword>
<comment type="caution">
    <text evidence="2">The sequence shown here is derived from an EMBL/GenBank/DDBJ whole genome shotgun (WGS) entry which is preliminary data.</text>
</comment>
<feature type="transmembrane region" description="Helical" evidence="1">
    <location>
        <begin position="220"/>
        <end position="242"/>
    </location>
</feature>
<feature type="transmembrane region" description="Helical" evidence="1">
    <location>
        <begin position="57"/>
        <end position="76"/>
    </location>
</feature>
<accession>A0A8I0GCW5</accession>
<evidence type="ECO:0000313" key="3">
    <source>
        <dbReference type="Proteomes" id="UP000627538"/>
    </source>
</evidence>
<feature type="transmembrane region" description="Helical" evidence="1">
    <location>
        <begin position="165"/>
        <end position="185"/>
    </location>
</feature>
<keyword evidence="1" id="KW-0812">Transmembrane</keyword>
<sequence>MSAQLSTRDRLTIGVRMGATPWAVKLALGISALAWAILLALIARGHADAAALYRDAGLVWVVLGLICASLAFQQVGDEFANRDELRCRLLPAGRTEWLWQTLVTRGCEVAAAWVIWAVYVLLAGIGFHGAPALAGALVAPLGALAVASLLGVVLATLFQGPVTGWGAYAVLVLSLVGLRGTTVAVSPLDGWEQALAASPWCASERLLRFVLGMPSTGPGAGMLVGTVAAWLVGGALVLVGAWRWRLSRVSLAGTSVRQRRLRYYRGM</sequence>
<protein>
    <submittedName>
        <fullName evidence="2">Uncharacterized protein</fullName>
    </submittedName>
</protein>
<proteinExistence type="predicted"/>
<dbReference type="EMBL" id="JACRUO010000001">
    <property type="protein sequence ID" value="MBD3689238.1"/>
    <property type="molecule type" value="Genomic_DNA"/>
</dbReference>